<dbReference type="InterPro" id="IPR017871">
    <property type="entry name" value="ABC_transporter-like_CS"/>
</dbReference>
<dbReference type="SMART" id="SM00382">
    <property type="entry name" value="AAA"/>
    <property type="match status" value="1"/>
</dbReference>
<dbReference type="InterPro" id="IPR027417">
    <property type="entry name" value="P-loop_NTPase"/>
</dbReference>
<keyword evidence="4 6" id="KW-0067">ATP-binding</keyword>
<dbReference type="GO" id="GO:0005524">
    <property type="term" value="F:ATP binding"/>
    <property type="evidence" value="ECO:0007669"/>
    <property type="project" value="UniProtKB-KW"/>
</dbReference>
<evidence type="ECO:0000256" key="3">
    <source>
        <dbReference type="ARBA" id="ARBA00022741"/>
    </source>
</evidence>
<dbReference type="EMBL" id="JALIDZ010000008">
    <property type="protein sequence ID" value="MCT8973639.1"/>
    <property type="molecule type" value="Genomic_DNA"/>
</dbReference>
<keyword evidence="2" id="KW-0813">Transport</keyword>
<dbReference type="AlphaFoldDB" id="A0AAW5R4T9"/>
<dbReference type="Gene3D" id="3.40.50.300">
    <property type="entry name" value="P-loop containing nucleotide triphosphate hydrolases"/>
    <property type="match status" value="1"/>
</dbReference>
<proteinExistence type="inferred from homology"/>
<evidence type="ECO:0000313" key="7">
    <source>
        <dbReference type="Proteomes" id="UP001320898"/>
    </source>
</evidence>
<reference evidence="6 7" key="1">
    <citation type="submission" date="2022-04" db="EMBL/GenBank/DDBJ databases">
        <authorList>
            <person name="Ye Y.-Q."/>
            <person name="Du Z.-J."/>
        </authorList>
    </citation>
    <scope>NUCLEOTIDE SEQUENCE [LARGE SCALE GENOMIC DNA]</scope>
    <source>
        <strain evidence="6 7">A6E488</strain>
    </source>
</reference>
<sequence length="302" mass="32355">MTAILESRSVCRDFGRHRAVDRVSLLVSAGERVALLGHNGAGKTTLFKMILGFLRPSEGTLLVAGHPPGSAAARRAVSYLPENVAFQKSLTGREIIRFYAKLKRADRAAAEALLDRVGLGVAADRRVGTYSKGMRQRLGLAQALIGAPRLLLLDEPTSGLDPISRQEFYEIVTEIAARGTAVFLSSHSLTELEAKTDRVAIMRSGRLVADAPLAKLRAEAGLPIRIRVEATFADTDALAKQLGGSRVNGCAVEILCSADRKVERLNAIGALGAAITDIDVTPPSLDDVYRHFSGETDQGEQS</sequence>
<feature type="domain" description="ABC transporter" evidence="5">
    <location>
        <begin position="5"/>
        <end position="229"/>
    </location>
</feature>
<dbReference type="InterPro" id="IPR003593">
    <property type="entry name" value="AAA+_ATPase"/>
</dbReference>
<gene>
    <name evidence="6" type="ORF">MUB46_17385</name>
</gene>
<dbReference type="SUPFAM" id="SSF52540">
    <property type="entry name" value="P-loop containing nucleoside triphosphate hydrolases"/>
    <property type="match status" value="1"/>
</dbReference>
<dbReference type="InterPro" id="IPR003439">
    <property type="entry name" value="ABC_transporter-like_ATP-bd"/>
</dbReference>
<dbReference type="Proteomes" id="UP001320898">
    <property type="component" value="Unassembled WGS sequence"/>
</dbReference>
<name>A0AAW5R4T9_9HYPH</name>
<dbReference type="PROSITE" id="PS50893">
    <property type="entry name" value="ABC_TRANSPORTER_2"/>
    <property type="match status" value="1"/>
</dbReference>
<dbReference type="GO" id="GO:0016887">
    <property type="term" value="F:ATP hydrolysis activity"/>
    <property type="evidence" value="ECO:0007669"/>
    <property type="project" value="InterPro"/>
</dbReference>
<dbReference type="Pfam" id="PF00005">
    <property type="entry name" value="ABC_tran"/>
    <property type="match status" value="1"/>
</dbReference>
<dbReference type="CDD" id="cd03230">
    <property type="entry name" value="ABC_DR_subfamily_A"/>
    <property type="match status" value="1"/>
</dbReference>
<evidence type="ECO:0000256" key="4">
    <source>
        <dbReference type="ARBA" id="ARBA00022840"/>
    </source>
</evidence>
<evidence type="ECO:0000256" key="1">
    <source>
        <dbReference type="ARBA" id="ARBA00005417"/>
    </source>
</evidence>
<dbReference type="PANTHER" id="PTHR42939:SF1">
    <property type="entry name" value="ABC TRANSPORTER ATP-BINDING PROTEIN ALBC-RELATED"/>
    <property type="match status" value="1"/>
</dbReference>
<dbReference type="RefSeq" id="WP_261617220.1">
    <property type="nucleotide sequence ID" value="NZ_JALIDZ010000008.1"/>
</dbReference>
<dbReference type="PANTHER" id="PTHR42939">
    <property type="entry name" value="ABC TRANSPORTER ATP-BINDING PROTEIN ALBC-RELATED"/>
    <property type="match status" value="1"/>
</dbReference>
<accession>A0AAW5R4T9</accession>
<protein>
    <submittedName>
        <fullName evidence="6">ABC transporter ATP-binding protein</fullName>
    </submittedName>
</protein>
<comment type="similarity">
    <text evidence="1">Belongs to the ABC transporter superfamily.</text>
</comment>
<keyword evidence="3" id="KW-0547">Nucleotide-binding</keyword>
<evidence type="ECO:0000256" key="2">
    <source>
        <dbReference type="ARBA" id="ARBA00022448"/>
    </source>
</evidence>
<comment type="caution">
    <text evidence="6">The sequence shown here is derived from an EMBL/GenBank/DDBJ whole genome shotgun (WGS) entry which is preliminary data.</text>
</comment>
<dbReference type="InterPro" id="IPR051782">
    <property type="entry name" value="ABC_Transporter_VariousFunc"/>
</dbReference>
<evidence type="ECO:0000259" key="5">
    <source>
        <dbReference type="PROSITE" id="PS50893"/>
    </source>
</evidence>
<organism evidence="6 7">
    <name type="scientific">Microbaculum marinisediminis</name>
    <dbReference type="NCBI Taxonomy" id="2931392"/>
    <lineage>
        <taxon>Bacteria</taxon>
        <taxon>Pseudomonadati</taxon>
        <taxon>Pseudomonadota</taxon>
        <taxon>Alphaproteobacteria</taxon>
        <taxon>Hyphomicrobiales</taxon>
        <taxon>Tepidamorphaceae</taxon>
        <taxon>Microbaculum</taxon>
    </lineage>
</organism>
<dbReference type="PROSITE" id="PS00211">
    <property type="entry name" value="ABC_TRANSPORTER_1"/>
    <property type="match status" value="1"/>
</dbReference>
<keyword evidence="7" id="KW-1185">Reference proteome</keyword>
<evidence type="ECO:0000313" key="6">
    <source>
        <dbReference type="EMBL" id="MCT8973639.1"/>
    </source>
</evidence>